<dbReference type="EMBL" id="QGNW01001011">
    <property type="protein sequence ID" value="RVW57857.1"/>
    <property type="molecule type" value="Genomic_DNA"/>
</dbReference>
<dbReference type="AlphaFoldDB" id="A0A438FCY8"/>
<feature type="compositionally biased region" description="Basic and acidic residues" evidence="1">
    <location>
        <begin position="424"/>
        <end position="433"/>
    </location>
</feature>
<evidence type="ECO:0000313" key="3">
    <source>
        <dbReference type="Proteomes" id="UP000288805"/>
    </source>
</evidence>
<evidence type="ECO:0000256" key="1">
    <source>
        <dbReference type="SAM" id="MobiDB-lite"/>
    </source>
</evidence>
<gene>
    <name evidence="2" type="ORF">CK203_115853</name>
</gene>
<feature type="region of interest" description="Disordered" evidence="1">
    <location>
        <begin position="526"/>
        <end position="561"/>
    </location>
</feature>
<feature type="compositionally biased region" description="Polar residues" evidence="1">
    <location>
        <begin position="176"/>
        <end position="201"/>
    </location>
</feature>
<reference evidence="2 3" key="1">
    <citation type="journal article" date="2018" name="PLoS Genet.">
        <title>Population sequencing reveals clonal diversity and ancestral inbreeding in the grapevine cultivar Chardonnay.</title>
        <authorList>
            <person name="Roach M.J."/>
            <person name="Johnson D.L."/>
            <person name="Bohlmann J."/>
            <person name="van Vuuren H.J."/>
            <person name="Jones S.J."/>
            <person name="Pretorius I.S."/>
            <person name="Schmidt S.A."/>
            <person name="Borneman A.R."/>
        </authorList>
    </citation>
    <scope>NUCLEOTIDE SEQUENCE [LARGE SCALE GENOMIC DNA]</scope>
    <source>
        <strain evidence="3">cv. Chardonnay</strain>
        <tissue evidence="2">Leaf</tissue>
    </source>
</reference>
<proteinExistence type="predicted"/>
<accession>A0A438FCY8</accession>
<dbReference type="Proteomes" id="UP000288805">
    <property type="component" value="Unassembled WGS sequence"/>
</dbReference>
<feature type="compositionally biased region" description="Low complexity" evidence="1">
    <location>
        <begin position="544"/>
        <end position="561"/>
    </location>
</feature>
<sequence>MDLIRAGAKRCLDLNEMEELRNDAYINSKVAKQRMKRWHDQLISNKEFRKGQRVLLYDSRLHIFPGKLKSRWIGPFIIHQVHLNGVVELLNSNSTDTFKVNGHRLKPFIEPFKQENEEINLLEPRKPNQKRSPRETLVQGSIPEPPQPLVVPLPVEDAPLSHPSRLYETRRPPTTPRASSTQAKKSEPQPSQTPAIESQISSGMTPEVVIRRPMVTQPPIEARAQGFLPSAAEVPYEALDDSQGFFLSPYSIGLLSVHDYPPRPGSYCHPLHHRRTSWYSGARHIAEACTFPTSQPPRGLSSLDSSFPERHSSYSVQRGIHMPVSVEEELPPSMFFIDALLRHNIFPLQHWVQRRGVLLEALFRISEGFFFGPHHLIMAALLYFEEKEEPQLERIRICREIFTLDKWTSMTAYGAEPGAPVGPEHPEIPHPEQPEEPQPTPLLFHLHRAPPSSEPRIAISISEYRGLCHTLQALTTSQSILTQQMTALRAHQEQIIHSDQHTAILRQIQHHLGILSTPEHPIPILSEPRAITQAPPRRADYAPEEPTTGETEASTPSIRPL</sequence>
<comment type="caution">
    <text evidence="2">The sequence shown here is derived from an EMBL/GenBank/DDBJ whole genome shotgun (WGS) entry which is preliminary data.</text>
</comment>
<feature type="region of interest" description="Disordered" evidence="1">
    <location>
        <begin position="120"/>
        <end position="201"/>
    </location>
</feature>
<name>A0A438FCY8_VITVI</name>
<feature type="region of interest" description="Disordered" evidence="1">
    <location>
        <begin position="417"/>
        <end position="437"/>
    </location>
</feature>
<evidence type="ECO:0000313" key="2">
    <source>
        <dbReference type="EMBL" id="RVW57857.1"/>
    </source>
</evidence>
<protein>
    <submittedName>
        <fullName evidence="2">Uncharacterized protein</fullName>
    </submittedName>
</protein>
<organism evidence="2 3">
    <name type="scientific">Vitis vinifera</name>
    <name type="common">Grape</name>
    <dbReference type="NCBI Taxonomy" id="29760"/>
    <lineage>
        <taxon>Eukaryota</taxon>
        <taxon>Viridiplantae</taxon>
        <taxon>Streptophyta</taxon>
        <taxon>Embryophyta</taxon>
        <taxon>Tracheophyta</taxon>
        <taxon>Spermatophyta</taxon>
        <taxon>Magnoliopsida</taxon>
        <taxon>eudicotyledons</taxon>
        <taxon>Gunneridae</taxon>
        <taxon>Pentapetalae</taxon>
        <taxon>rosids</taxon>
        <taxon>Vitales</taxon>
        <taxon>Vitaceae</taxon>
        <taxon>Viteae</taxon>
        <taxon>Vitis</taxon>
    </lineage>
</organism>